<organism evidence="6 7">
    <name type="scientific">Thermocladium modestius</name>
    <dbReference type="NCBI Taxonomy" id="62609"/>
    <lineage>
        <taxon>Archaea</taxon>
        <taxon>Thermoproteota</taxon>
        <taxon>Thermoprotei</taxon>
        <taxon>Thermoproteales</taxon>
        <taxon>Thermoproteaceae</taxon>
        <taxon>Thermocladium</taxon>
    </lineage>
</organism>
<evidence type="ECO:0000313" key="7">
    <source>
        <dbReference type="Proteomes" id="UP000610960"/>
    </source>
</evidence>
<evidence type="ECO:0000256" key="4">
    <source>
        <dbReference type="PROSITE-ProRule" id="PRU00335"/>
    </source>
</evidence>
<dbReference type="PANTHER" id="PTHR30055">
    <property type="entry name" value="HTH-TYPE TRANSCRIPTIONAL REGULATOR RUTR"/>
    <property type="match status" value="1"/>
</dbReference>
<name>A0A830GX21_9CREN</name>
<evidence type="ECO:0000256" key="1">
    <source>
        <dbReference type="ARBA" id="ARBA00023015"/>
    </source>
</evidence>
<proteinExistence type="predicted"/>
<dbReference type="InterPro" id="IPR023772">
    <property type="entry name" value="DNA-bd_HTH_TetR-type_CS"/>
</dbReference>
<dbReference type="Proteomes" id="UP000610960">
    <property type="component" value="Unassembled WGS sequence"/>
</dbReference>
<gene>
    <name evidence="6" type="ORF">GCM10007981_06030</name>
</gene>
<dbReference type="GO" id="GO:0000976">
    <property type="term" value="F:transcription cis-regulatory region binding"/>
    <property type="evidence" value="ECO:0007669"/>
    <property type="project" value="TreeGrafter"/>
</dbReference>
<dbReference type="InterPro" id="IPR001647">
    <property type="entry name" value="HTH_TetR"/>
</dbReference>
<dbReference type="AlphaFoldDB" id="A0A830GX21"/>
<dbReference type="OrthoDB" id="135877at2157"/>
<dbReference type="GO" id="GO:0003700">
    <property type="term" value="F:DNA-binding transcription factor activity"/>
    <property type="evidence" value="ECO:0007669"/>
    <property type="project" value="TreeGrafter"/>
</dbReference>
<reference evidence="6" key="2">
    <citation type="submission" date="2020-09" db="EMBL/GenBank/DDBJ databases">
        <authorList>
            <person name="Sun Q."/>
            <person name="Ohkuma M."/>
        </authorList>
    </citation>
    <scope>NUCLEOTIDE SEQUENCE</scope>
    <source>
        <strain evidence="6">JCM 10088</strain>
    </source>
</reference>
<keyword evidence="1" id="KW-0805">Transcription regulation</keyword>
<reference evidence="6" key="1">
    <citation type="journal article" date="2014" name="Int. J. Syst. Evol. Microbiol.">
        <title>Complete genome sequence of Corynebacterium casei LMG S-19264T (=DSM 44701T), isolated from a smear-ripened cheese.</title>
        <authorList>
            <consortium name="US DOE Joint Genome Institute (JGI-PGF)"/>
            <person name="Walter F."/>
            <person name="Albersmeier A."/>
            <person name="Kalinowski J."/>
            <person name="Ruckert C."/>
        </authorList>
    </citation>
    <scope>NUCLEOTIDE SEQUENCE</scope>
    <source>
        <strain evidence="6">JCM 10088</strain>
    </source>
</reference>
<keyword evidence="3" id="KW-0804">Transcription</keyword>
<sequence>MRNKIGRREKTMNIVNAAIKVFAEKGFDAASMDEVAKACGVSKGTLFLYFKNKDELIQSVALLSAPYDVINDALKRDYNNARELLMYFGMRFMEKYSNEDLRSLLMLTMAYKDRYERVKERLRETCMSKMDEMFKRIETLTGRPMPVSLKKAFFGALMCYAIWWDENEVEPRKFVEELVDGLLSATNSTTRNIS</sequence>
<dbReference type="InterPro" id="IPR050109">
    <property type="entry name" value="HTH-type_TetR-like_transc_reg"/>
</dbReference>
<evidence type="ECO:0000256" key="2">
    <source>
        <dbReference type="ARBA" id="ARBA00023125"/>
    </source>
</evidence>
<dbReference type="Pfam" id="PF00440">
    <property type="entry name" value="TetR_N"/>
    <property type="match status" value="1"/>
</dbReference>
<evidence type="ECO:0000313" key="6">
    <source>
        <dbReference type="EMBL" id="GGP19988.1"/>
    </source>
</evidence>
<keyword evidence="7" id="KW-1185">Reference proteome</keyword>
<dbReference type="Gene3D" id="1.10.357.10">
    <property type="entry name" value="Tetracycline Repressor, domain 2"/>
    <property type="match status" value="1"/>
</dbReference>
<dbReference type="EMBL" id="BMNL01000001">
    <property type="protein sequence ID" value="GGP19988.1"/>
    <property type="molecule type" value="Genomic_DNA"/>
</dbReference>
<dbReference type="PRINTS" id="PR00455">
    <property type="entry name" value="HTHTETR"/>
</dbReference>
<comment type="caution">
    <text evidence="6">The sequence shown here is derived from an EMBL/GenBank/DDBJ whole genome shotgun (WGS) entry which is preliminary data.</text>
</comment>
<evidence type="ECO:0000259" key="5">
    <source>
        <dbReference type="PROSITE" id="PS50977"/>
    </source>
</evidence>
<dbReference type="InterPro" id="IPR009057">
    <property type="entry name" value="Homeodomain-like_sf"/>
</dbReference>
<dbReference type="PROSITE" id="PS50977">
    <property type="entry name" value="HTH_TETR_2"/>
    <property type="match status" value="1"/>
</dbReference>
<feature type="DNA-binding region" description="H-T-H motif" evidence="4">
    <location>
        <begin position="31"/>
        <end position="50"/>
    </location>
</feature>
<dbReference type="PANTHER" id="PTHR30055:SF234">
    <property type="entry name" value="HTH-TYPE TRANSCRIPTIONAL REGULATOR BETI"/>
    <property type="match status" value="1"/>
</dbReference>
<dbReference type="RefSeq" id="WP_075059494.1">
    <property type="nucleotide sequence ID" value="NZ_BMNL01000001.1"/>
</dbReference>
<keyword evidence="2 4" id="KW-0238">DNA-binding</keyword>
<feature type="domain" description="HTH tetR-type" evidence="5">
    <location>
        <begin position="8"/>
        <end position="68"/>
    </location>
</feature>
<dbReference type="PROSITE" id="PS01081">
    <property type="entry name" value="HTH_TETR_1"/>
    <property type="match status" value="1"/>
</dbReference>
<accession>A0A830GX21</accession>
<evidence type="ECO:0000256" key="3">
    <source>
        <dbReference type="ARBA" id="ARBA00023163"/>
    </source>
</evidence>
<dbReference type="SUPFAM" id="SSF46689">
    <property type="entry name" value="Homeodomain-like"/>
    <property type="match status" value="1"/>
</dbReference>
<dbReference type="FunFam" id="1.10.10.60:FF:000141">
    <property type="entry name" value="TetR family transcriptional regulator"/>
    <property type="match status" value="1"/>
</dbReference>
<protein>
    <submittedName>
        <fullName evidence="6">TetR family transcriptional regulator</fullName>
    </submittedName>
</protein>